<evidence type="ECO:0000256" key="1">
    <source>
        <dbReference type="SAM" id="MobiDB-lite"/>
    </source>
</evidence>
<organism evidence="2 3">
    <name type="scientific">Drosophila ananassae</name>
    <name type="common">Fruit fly</name>
    <dbReference type="NCBI Taxonomy" id="7217"/>
    <lineage>
        <taxon>Eukaryota</taxon>
        <taxon>Metazoa</taxon>
        <taxon>Ecdysozoa</taxon>
        <taxon>Arthropoda</taxon>
        <taxon>Hexapoda</taxon>
        <taxon>Insecta</taxon>
        <taxon>Pterygota</taxon>
        <taxon>Neoptera</taxon>
        <taxon>Endopterygota</taxon>
        <taxon>Diptera</taxon>
        <taxon>Brachycera</taxon>
        <taxon>Muscomorpha</taxon>
        <taxon>Ephydroidea</taxon>
        <taxon>Drosophilidae</taxon>
        <taxon>Drosophila</taxon>
        <taxon>Sophophora</taxon>
    </lineage>
</organism>
<gene>
    <name evidence="2" type="primary">Dana\GF26734</name>
    <name evidence="2" type="ORF">GF26734</name>
</gene>
<reference evidence="2 3" key="1">
    <citation type="journal article" date="2007" name="Nature">
        <title>Evolution of genes and genomes on the Drosophila phylogeny.</title>
        <authorList>
            <consortium name="Drosophila 12 Genomes Consortium"/>
            <person name="Clark A.G."/>
            <person name="Eisen M.B."/>
            <person name="Smith D.R."/>
            <person name="Bergman C.M."/>
            <person name="Oliver B."/>
            <person name="Markow T.A."/>
            <person name="Kaufman T.C."/>
            <person name="Kellis M."/>
            <person name="Gelbart W."/>
            <person name="Iyer V.N."/>
            <person name="Pollard D.A."/>
            <person name="Sackton T.B."/>
            <person name="Larracuente A.M."/>
            <person name="Singh N.D."/>
            <person name="Abad J.P."/>
            <person name="Abt D.N."/>
            <person name="Adryan B."/>
            <person name="Aguade M."/>
            <person name="Akashi H."/>
            <person name="Anderson W.W."/>
            <person name="Aquadro C.F."/>
            <person name="Ardell D.H."/>
            <person name="Arguello R."/>
            <person name="Artieri C.G."/>
            <person name="Barbash D.A."/>
            <person name="Barker D."/>
            <person name="Barsanti P."/>
            <person name="Batterham P."/>
            <person name="Batzoglou S."/>
            <person name="Begun D."/>
            <person name="Bhutkar A."/>
            <person name="Blanco E."/>
            <person name="Bosak S.A."/>
            <person name="Bradley R.K."/>
            <person name="Brand A.D."/>
            <person name="Brent M.R."/>
            <person name="Brooks A.N."/>
            <person name="Brown R.H."/>
            <person name="Butlin R.K."/>
            <person name="Caggese C."/>
            <person name="Calvi B.R."/>
            <person name="Bernardo de Carvalho A."/>
            <person name="Caspi A."/>
            <person name="Castrezana S."/>
            <person name="Celniker S.E."/>
            <person name="Chang J.L."/>
            <person name="Chapple C."/>
            <person name="Chatterji S."/>
            <person name="Chinwalla A."/>
            <person name="Civetta A."/>
            <person name="Clifton S.W."/>
            <person name="Comeron J.M."/>
            <person name="Costello J.C."/>
            <person name="Coyne J.A."/>
            <person name="Daub J."/>
            <person name="David R.G."/>
            <person name="Delcher A.L."/>
            <person name="Delehaunty K."/>
            <person name="Do C.B."/>
            <person name="Ebling H."/>
            <person name="Edwards K."/>
            <person name="Eickbush T."/>
            <person name="Evans J.D."/>
            <person name="Filipski A."/>
            <person name="Findeiss S."/>
            <person name="Freyhult E."/>
            <person name="Fulton L."/>
            <person name="Fulton R."/>
            <person name="Garcia A.C."/>
            <person name="Gardiner A."/>
            <person name="Garfield D.A."/>
            <person name="Garvin B.E."/>
            <person name="Gibson G."/>
            <person name="Gilbert D."/>
            <person name="Gnerre S."/>
            <person name="Godfrey J."/>
            <person name="Good R."/>
            <person name="Gotea V."/>
            <person name="Gravely B."/>
            <person name="Greenberg A.J."/>
            <person name="Griffiths-Jones S."/>
            <person name="Gross S."/>
            <person name="Guigo R."/>
            <person name="Gustafson E.A."/>
            <person name="Haerty W."/>
            <person name="Hahn M.W."/>
            <person name="Halligan D.L."/>
            <person name="Halpern A.L."/>
            <person name="Halter G.M."/>
            <person name="Han M.V."/>
            <person name="Heger A."/>
            <person name="Hillier L."/>
            <person name="Hinrichs A.S."/>
            <person name="Holmes I."/>
            <person name="Hoskins R.A."/>
            <person name="Hubisz M.J."/>
            <person name="Hultmark D."/>
            <person name="Huntley M.A."/>
            <person name="Jaffe D.B."/>
            <person name="Jagadeeshan S."/>
            <person name="Jeck W.R."/>
            <person name="Johnson J."/>
            <person name="Jones C.D."/>
            <person name="Jordan W.C."/>
            <person name="Karpen G.H."/>
            <person name="Kataoka E."/>
            <person name="Keightley P.D."/>
            <person name="Kheradpour P."/>
            <person name="Kirkness E.F."/>
            <person name="Koerich L.B."/>
            <person name="Kristiansen K."/>
            <person name="Kudrna D."/>
            <person name="Kulathinal R.J."/>
            <person name="Kumar S."/>
            <person name="Kwok R."/>
            <person name="Lander E."/>
            <person name="Langley C.H."/>
            <person name="Lapoint R."/>
            <person name="Lazzaro B.P."/>
            <person name="Lee S.J."/>
            <person name="Levesque L."/>
            <person name="Li R."/>
            <person name="Lin C.F."/>
            <person name="Lin M.F."/>
            <person name="Lindblad-Toh K."/>
            <person name="Llopart A."/>
            <person name="Long M."/>
            <person name="Low L."/>
            <person name="Lozovsky E."/>
            <person name="Lu J."/>
            <person name="Luo M."/>
            <person name="Machado C.A."/>
            <person name="Makalowski W."/>
            <person name="Marzo M."/>
            <person name="Matsuda M."/>
            <person name="Matzkin L."/>
            <person name="McAllister B."/>
            <person name="McBride C.S."/>
            <person name="McKernan B."/>
            <person name="McKernan K."/>
            <person name="Mendez-Lago M."/>
            <person name="Minx P."/>
            <person name="Mollenhauer M.U."/>
            <person name="Montooth K."/>
            <person name="Mount S.M."/>
            <person name="Mu X."/>
            <person name="Myers E."/>
            <person name="Negre B."/>
            <person name="Newfeld S."/>
            <person name="Nielsen R."/>
            <person name="Noor M.A."/>
            <person name="O'Grady P."/>
            <person name="Pachter L."/>
            <person name="Papaceit M."/>
            <person name="Parisi M.J."/>
            <person name="Parisi M."/>
            <person name="Parts L."/>
            <person name="Pedersen J.S."/>
            <person name="Pesole G."/>
            <person name="Phillippy A.M."/>
            <person name="Ponting C.P."/>
            <person name="Pop M."/>
            <person name="Porcelli D."/>
            <person name="Powell J.R."/>
            <person name="Prohaska S."/>
            <person name="Pruitt K."/>
            <person name="Puig M."/>
            <person name="Quesneville H."/>
            <person name="Ram K.R."/>
            <person name="Rand D."/>
            <person name="Rasmussen M.D."/>
            <person name="Reed L.K."/>
            <person name="Reenan R."/>
            <person name="Reily A."/>
            <person name="Remington K.A."/>
            <person name="Rieger T.T."/>
            <person name="Ritchie M.G."/>
            <person name="Robin C."/>
            <person name="Rogers Y.H."/>
            <person name="Rohde C."/>
            <person name="Rozas J."/>
            <person name="Rubenfield M.J."/>
            <person name="Ruiz A."/>
            <person name="Russo S."/>
            <person name="Salzberg S.L."/>
            <person name="Sanchez-Gracia A."/>
            <person name="Saranga D.J."/>
            <person name="Sato H."/>
            <person name="Schaeffer S.W."/>
            <person name="Schatz M.C."/>
            <person name="Schlenke T."/>
            <person name="Schwartz R."/>
            <person name="Segarra C."/>
            <person name="Singh R.S."/>
            <person name="Sirot L."/>
            <person name="Sirota M."/>
            <person name="Sisneros N.B."/>
            <person name="Smith C.D."/>
            <person name="Smith T.F."/>
            <person name="Spieth J."/>
            <person name="Stage D.E."/>
            <person name="Stark A."/>
            <person name="Stephan W."/>
            <person name="Strausberg R.L."/>
            <person name="Strempel S."/>
            <person name="Sturgill D."/>
            <person name="Sutton G."/>
            <person name="Sutton G.G."/>
            <person name="Tao W."/>
            <person name="Teichmann S."/>
            <person name="Tobari Y.N."/>
            <person name="Tomimura Y."/>
            <person name="Tsolas J.M."/>
            <person name="Valente V.L."/>
            <person name="Venter E."/>
            <person name="Venter J.C."/>
            <person name="Vicario S."/>
            <person name="Vieira F.G."/>
            <person name="Vilella A.J."/>
            <person name="Villasante A."/>
            <person name="Walenz B."/>
            <person name="Wang J."/>
            <person name="Wasserman M."/>
            <person name="Watts T."/>
            <person name="Wilson D."/>
            <person name="Wilson R.K."/>
            <person name="Wing R.A."/>
            <person name="Wolfner M.F."/>
            <person name="Wong A."/>
            <person name="Wong G.K."/>
            <person name="Wu C.I."/>
            <person name="Wu G."/>
            <person name="Yamamoto D."/>
            <person name="Yang H.P."/>
            <person name="Yang S.P."/>
            <person name="Yorke J.A."/>
            <person name="Yoshida K."/>
            <person name="Zdobnov E."/>
            <person name="Zhang P."/>
            <person name="Zhang Y."/>
            <person name="Zimin A.V."/>
            <person name="Baldwin J."/>
            <person name="Abdouelleil A."/>
            <person name="Abdulkadir J."/>
            <person name="Abebe A."/>
            <person name="Abera B."/>
            <person name="Abreu J."/>
            <person name="Acer S.C."/>
            <person name="Aftuck L."/>
            <person name="Alexander A."/>
            <person name="An P."/>
            <person name="Anderson E."/>
            <person name="Anderson S."/>
            <person name="Arachi H."/>
            <person name="Azer M."/>
            <person name="Bachantsang P."/>
            <person name="Barry A."/>
            <person name="Bayul T."/>
            <person name="Berlin A."/>
            <person name="Bessette D."/>
            <person name="Bloom T."/>
            <person name="Blye J."/>
            <person name="Boguslavskiy L."/>
            <person name="Bonnet C."/>
            <person name="Boukhgalter B."/>
            <person name="Bourzgui I."/>
            <person name="Brown A."/>
            <person name="Cahill P."/>
            <person name="Channer S."/>
            <person name="Cheshatsang Y."/>
            <person name="Chuda L."/>
            <person name="Citroen M."/>
            <person name="Collymore A."/>
            <person name="Cooke P."/>
            <person name="Costello M."/>
            <person name="D'Aco K."/>
            <person name="Daza R."/>
            <person name="De Haan G."/>
            <person name="DeGray S."/>
            <person name="DeMaso C."/>
            <person name="Dhargay N."/>
            <person name="Dooley K."/>
            <person name="Dooley E."/>
            <person name="Doricent M."/>
            <person name="Dorje P."/>
            <person name="Dorjee K."/>
            <person name="Dupes A."/>
            <person name="Elong R."/>
            <person name="Falk J."/>
            <person name="Farina A."/>
            <person name="Faro S."/>
            <person name="Ferguson D."/>
            <person name="Fisher S."/>
            <person name="Foley C.D."/>
            <person name="Franke A."/>
            <person name="Friedrich D."/>
            <person name="Gadbois L."/>
            <person name="Gearin G."/>
            <person name="Gearin C.R."/>
            <person name="Giannoukos G."/>
            <person name="Goode T."/>
            <person name="Graham J."/>
            <person name="Grandbois E."/>
            <person name="Grewal S."/>
            <person name="Gyaltsen K."/>
            <person name="Hafez N."/>
            <person name="Hagos B."/>
            <person name="Hall J."/>
            <person name="Henson C."/>
            <person name="Hollinger A."/>
            <person name="Honan T."/>
            <person name="Huard M.D."/>
            <person name="Hughes L."/>
            <person name="Hurhula B."/>
            <person name="Husby M.E."/>
            <person name="Kamat A."/>
            <person name="Kanga B."/>
            <person name="Kashin S."/>
            <person name="Khazanovich D."/>
            <person name="Kisner P."/>
            <person name="Lance K."/>
            <person name="Lara M."/>
            <person name="Lee W."/>
            <person name="Lennon N."/>
            <person name="Letendre F."/>
            <person name="LeVine R."/>
            <person name="Lipovsky A."/>
            <person name="Liu X."/>
            <person name="Liu J."/>
            <person name="Liu S."/>
            <person name="Lokyitsang T."/>
            <person name="Lokyitsang Y."/>
            <person name="Lubonja R."/>
            <person name="Lui A."/>
            <person name="MacDonald P."/>
            <person name="Magnisalis V."/>
            <person name="Maru K."/>
            <person name="Matthews C."/>
            <person name="McCusker W."/>
            <person name="McDonough S."/>
            <person name="Mehta T."/>
            <person name="Meldrim J."/>
            <person name="Meneus L."/>
            <person name="Mihai O."/>
            <person name="Mihalev A."/>
            <person name="Mihova T."/>
            <person name="Mittelman R."/>
            <person name="Mlenga V."/>
            <person name="Montmayeur A."/>
            <person name="Mulrain L."/>
            <person name="Navidi A."/>
            <person name="Naylor J."/>
            <person name="Negash T."/>
            <person name="Nguyen T."/>
            <person name="Nguyen N."/>
            <person name="Nicol R."/>
            <person name="Norbu C."/>
            <person name="Norbu N."/>
            <person name="Novod N."/>
            <person name="O'Neill B."/>
            <person name="Osman S."/>
            <person name="Markiewicz E."/>
            <person name="Oyono O.L."/>
            <person name="Patti C."/>
            <person name="Phunkhang P."/>
            <person name="Pierre F."/>
            <person name="Priest M."/>
            <person name="Raghuraman S."/>
            <person name="Rege F."/>
            <person name="Reyes R."/>
            <person name="Rise C."/>
            <person name="Rogov P."/>
            <person name="Ross K."/>
            <person name="Ryan E."/>
            <person name="Settipalli S."/>
            <person name="Shea T."/>
            <person name="Sherpa N."/>
            <person name="Shi L."/>
            <person name="Shih D."/>
            <person name="Sparrow T."/>
            <person name="Spaulding J."/>
            <person name="Stalker J."/>
            <person name="Stange-Thomann N."/>
            <person name="Stavropoulos S."/>
            <person name="Stone C."/>
            <person name="Strader C."/>
            <person name="Tesfaye S."/>
            <person name="Thomson T."/>
            <person name="Thoulutsang Y."/>
            <person name="Thoulutsang D."/>
            <person name="Topham K."/>
            <person name="Topping I."/>
            <person name="Tsamla T."/>
            <person name="Vassiliev H."/>
            <person name="Vo A."/>
            <person name="Wangchuk T."/>
            <person name="Wangdi T."/>
            <person name="Weiand M."/>
            <person name="Wilkinson J."/>
            <person name="Wilson A."/>
            <person name="Yadav S."/>
            <person name="Young G."/>
            <person name="Yu Q."/>
            <person name="Zembek L."/>
            <person name="Zhong D."/>
            <person name="Zimmer A."/>
            <person name="Zwirko Z."/>
            <person name="Jaffe D.B."/>
            <person name="Alvarez P."/>
            <person name="Brockman W."/>
            <person name="Butler J."/>
            <person name="Chin C."/>
            <person name="Gnerre S."/>
            <person name="Grabherr M."/>
            <person name="Kleber M."/>
            <person name="Mauceli E."/>
            <person name="MacCallum I."/>
        </authorList>
    </citation>
    <scope>NUCLEOTIDE SEQUENCE [LARGE SCALE GENOMIC DNA]</scope>
    <source>
        <strain evidence="3">Tucson 14024-0371.13</strain>
    </source>
</reference>
<evidence type="ECO:0000313" key="2">
    <source>
        <dbReference type="EMBL" id="KPU79242.1"/>
    </source>
</evidence>
<proteinExistence type="predicted"/>
<feature type="compositionally biased region" description="Basic and acidic residues" evidence="1">
    <location>
        <begin position="44"/>
        <end position="53"/>
    </location>
</feature>
<protein>
    <submittedName>
        <fullName evidence="2">Uncharacterized protein</fullName>
    </submittedName>
</protein>
<feature type="region of interest" description="Disordered" evidence="1">
    <location>
        <begin position="33"/>
        <end position="53"/>
    </location>
</feature>
<evidence type="ECO:0000313" key="3">
    <source>
        <dbReference type="Proteomes" id="UP000007801"/>
    </source>
</evidence>
<dbReference type="InParanoid" id="A0A0P8XX20"/>
<dbReference type="EMBL" id="CH902617">
    <property type="protein sequence ID" value="KPU79242.1"/>
    <property type="molecule type" value="Genomic_DNA"/>
</dbReference>
<keyword evidence="3" id="KW-1185">Reference proteome</keyword>
<sequence>MDSTDIFSANSISRAAQLMADYVKGQLRVAIPSTPRGAKPARQQLEHAGKPSDAELRFLSGGVEEADPLRLTSE</sequence>
<accession>A0A0P8XX20</accession>
<name>A0A0P8XX20_DROAN</name>
<dbReference type="AlphaFoldDB" id="A0A0P8XX20"/>
<dbReference type="Proteomes" id="UP000007801">
    <property type="component" value="Unassembled WGS sequence"/>
</dbReference>